<keyword evidence="3" id="KW-1185">Reference proteome</keyword>
<protein>
    <submittedName>
        <fullName evidence="2">Uncharacterized protein</fullName>
    </submittedName>
</protein>
<proteinExistence type="predicted"/>
<dbReference type="Proteomes" id="UP000622547">
    <property type="component" value="Unassembled WGS sequence"/>
</dbReference>
<evidence type="ECO:0000256" key="1">
    <source>
        <dbReference type="SAM" id="Phobius"/>
    </source>
</evidence>
<gene>
    <name evidence="2" type="ORF">Pph01_82040</name>
</gene>
<reference evidence="2 3" key="1">
    <citation type="submission" date="2021-01" db="EMBL/GenBank/DDBJ databases">
        <title>Whole genome shotgun sequence of Planotetraspora phitsanulokensis NBRC 104273.</title>
        <authorList>
            <person name="Komaki H."/>
            <person name="Tamura T."/>
        </authorList>
    </citation>
    <scope>NUCLEOTIDE SEQUENCE [LARGE SCALE GENOMIC DNA]</scope>
    <source>
        <strain evidence="2 3">NBRC 104273</strain>
    </source>
</reference>
<comment type="caution">
    <text evidence="2">The sequence shown here is derived from an EMBL/GenBank/DDBJ whole genome shotgun (WGS) entry which is preliminary data.</text>
</comment>
<accession>A0A8J3UH56</accession>
<evidence type="ECO:0000313" key="3">
    <source>
        <dbReference type="Proteomes" id="UP000622547"/>
    </source>
</evidence>
<organism evidence="2 3">
    <name type="scientific">Planotetraspora phitsanulokensis</name>
    <dbReference type="NCBI Taxonomy" id="575192"/>
    <lineage>
        <taxon>Bacteria</taxon>
        <taxon>Bacillati</taxon>
        <taxon>Actinomycetota</taxon>
        <taxon>Actinomycetes</taxon>
        <taxon>Streptosporangiales</taxon>
        <taxon>Streptosporangiaceae</taxon>
        <taxon>Planotetraspora</taxon>
    </lineage>
</organism>
<keyword evidence="1" id="KW-1133">Transmembrane helix</keyword>
<keyword evidence="1" id="KW-0472">Membrane</keyword>
<sequence length="274" mass="29217">MPFEVGRGISDDHYGPCGISHHNKDGLDGIADPRFPWMIDIGGKRMTRKTTMTRYAAGPPAVGVQPGSRRTLWLVIGIVLAFVLGVPVGLGIANAGTSESDRAVAEMQRDEARREVTQITELTAMARKTKETVTPVVEGLAKVAPENGPAAVTATAAQLSEWKKIMEQERQRYEETVSGSTAVNVARNALRNAVNLLNTAVDTYIVAAGVPADRRPAVIDLSARQTALAVSSWSVGAVQLDQLNTDAGNGHQHVYLTDSESTMMDDGVPEGSQG</sequence>
<name>A0A8J3UH56_9ACTN</name>
<evidence type="ECO:0000313" key="2">
    <source>
        <dbReference type="EMBL" id="GII43201.1"/>
    </source>
</evidence>
<dbReference type="EMBL" id="BOOP01000053">
    <property type="protein sequence ID" value="GII43201.1"/>
    <property type="molecule type" value="Genomic_DNA"/>
</dbReference>
<dbReference type="AlphaFoldDB" id="A0A8J3UH56"/>
<feature type="transmembrane region" description="Helical" evidence="1">
    <location>
        <begin position="72"/>
        <end position="93"/>
    </location>
</feature>
<keyword evidence="1" id="KW-0812">Transmembrane</keyword>